<comment type="caution">
    <text evidence="1">The sequence shown here is derived from an EMBL/GenBank/DDBJ whole genome shotgun (WGS) entry which is preliminary data.</text>
</comment>
<name>A0ABP7TI08_9BACT</name>
<keyword evidence="2" id="KW-1185">Reference proteome</keyword>
<organism evidence="1 2">
    <name type="scientific">Hymenobacter glaciei</name>
    <dbReference type="NCBI Taxonomy" id="877209"/>
    <lineage>
        <taxon>Bacteria</taxon>
        <taxon>Pseudomonadati</taxon>
        <taxon>Bacteroidota</taxon>
        <taxon>Cytophagia</taxon>
        <taxon>Cytophagales</taxon>
        <taxon>Hymenobacteraceae</taxon>
        <taxon>Hymenobacter</taxon>
    </lineage>
</organism>
<evidence type="ECO:0000313" key="2">
    <source>
        <dbReference type="Proteomes" id="UP001501469"/>
    </source>
</evidence>
<proteinExistence type="predicted"/>
<protein>
    <submittedName>
        <fullName evidence="1">Uncharacterized protein</fullName>
    </submittedName>
</protein>
<dbReference type="EMBL" id="BAABDK010000007">
    <property type="protein sequence ID" value="GAA4026627.1"/>
    <property type="molecule type" value="Genomic_DNA"/>
</dbReference>
<dbReference type="Pfam" id="PF20383">
    <property type="entry name" value="DUF6678"/>
    <property type="match status" value="1"/>
</dbReference>
<reference evidence="2" key="1">
    <citation type="journal article" date="2019" name="Int. J. Syst. Evol. Microbiol.">
        <title>The Global Catalogue of Microorganisms (GCM) 10K type strain sequencing project: providing services to taxonomists for standard genome sequencing and annotation.</title>
        <authorList>
            <consortium name="The Broad Institute Genomics Platform"/>
            <consortium name="The Broad Institute Genome Sequencing Center for Infectious Disease"/>
            <person name="Wu L."/>
            <person name="Ma J."/>
        </authorList>
    </citation>
    <scope>NUCLEOTIDE SEQUENCE [LARGE SCALE GENOMIC DNA]</scope>
    <source>
        <strain evidence="2">JCM 17225</strain>
    </source>
</reference>
<accession>A0ABP7TI08</accession>
<sequence length="110" mass="12098">MSAIEKVAALAALINSLGCSPRIKLRHDATPEAWGNTGICIPVSGYIEVQGPWPFREVEWLEINPIVMKHIGRLVASKRWNHSDAIVSFLQTEGVGYSIVEGMIRISLDA</sequence>
<dbReference type="Proteomes" id="UP001501469">
    <property type="component" value="Unassembled WGS sequence"/>
</dbReference>
<evidence type="ECO:0000313" key="1">
    <source>
        <dbReference type="EMBL" id="GAA4026627.1"/>
    </source>
</evidence>
<dbReference type="RefSeq" id="WP_425554291.1">
    <property type="nucleotide sequence ID" value="NZ_BAABDK010000007.1"/>
</dbReference>
<dbReference type="InterPro" id="IPR046500">
    <property type="entry name" value="DUF6678"/>
</dbReference>
<gene>
    <name evidence="1" type="ORF">GCM10022409_08240</name>
</gene>